<feature type="domain" description="Aromatic amino acid beta-eliminating lyase/threonine aldolase" evidence="6">
    <location>
        <begin position="3"/>
        <end position="288"/>
    </location>
</feature>
<dbReference type="NCBIfam" id="NF041359">
    <property type="entry name" value="GntG_guanitoxin"/>
    <property type="match status" value="1"/>
</dbReference>
<evidence type="ECO:0000259" key="6">
    <source>
        <dbReference type="Pfam" id="PF01212"/>
    </source>
</evidence>
<dbReference type="GO" id="GO:0006567">
    <property type="term" value="P:L-threonine catabolic process"/>
    <property type="evidence" value="ECO:0007669"/>
    <property type="project" value="TreeGrafter"/>
</dbReference>
<evidence type="ECO:0000256" key="4">
    <source>
        <dbReference type="ARBA" id="ARBA00023239"/>
    </source>
</evidence>
<comment type="cofactor">
    <cofactor evidence="1">
        <name>pyridoxal 5'-phosphate</name>
        <dbReference type="ChEBI" id="CHEBI:597326"/>
    </cofactor>
</comment>
<reference evidence="7" key="1">
    <citation type="submission" date="2020-07" db="EMBL/GenBank/DDBJ databases">
        <title>Genomic analysis of a strain of Sedimentibacter Hydroxybenzoicus DSM7310.</title>
        <authorList>
            <person name="Ma S."/>
        </authorList>
    </citation>
    <scope>NUCLEOTIDE SEQUENCE</scope>
    <source>
        <strain evidence="7">DSM 7310</strain>
    </source>
</reference>
<dbReference type="PIRSF" id="PIRSF017617">
    <property type="entry name" value="Thr_aldolase"/>
    <property type="match status" value="1"/>
</dbReference>
<dbReference type="Proteomes" id="UP000611629">
    <property type="component" value="Unassembled WGS sequence"/>
</dbReference>
<evidence type="ECO:0000256" key="3">
    <source>
        <dbReference type="ARBA" id="ARBA00022898"/>
    </source>
</evidence>
<dbReference type="Pfam" id="PF01212">
    <property type="entry name" value="Beta_elim_lyase"/>
    <property type="match status" value="1"/>
</dbReference>
<comment type="similarity">
    <text evidence="2">Belongs to the threonine aldolase family.</text>
</comment>
<feature type="modified residue" description="N6-(pyridoxal phosphate)lysine" evidence="5">
    <location>
        <position position="202"/>
    </location>
</feature>
<gene>
    <name evidence="7" type="ORF">HZF24_07560</name>
</gene>
<dbReference type="AlphaFoldDB" id="A0A974BJN8"/>
<keyword evidence="8" id="KW-1185">Reference proteome</keyword>
<dbReference type="PANTHER" id="PTHR48097:SF9">
    <property type="entry name" value="L-THREONINE ALDOLASE"/>
    <property type="match status" value="1"/>
</dbReference>
<dbReference type="SUPFAM" id="SSF53383">
    <property type="entry name" value="PLP-dependent transferases"/>
    <property type="match status" value="1"/>
</dbReference>
<dbReference type="InterPro" id="IPR001597">
    <property type="entry name" value="ArAA_b-elim_lyase/Thr_aldolase"/>
</dbReference>
<keyword evidence="7" id="KW-0808">Transferase</keyword>
<name>A0A974BJN8_SEDHY</name>
<dbReference type="InterPro" id="IPR023603">
    <property type="entry name" value="Low_specificity_L-TA-like"/>
</dbReference>
<keyword evidence="4" id="KW-0456">Lyase</keyword>
<dbReference type="InterPro" id="IPR015424">
    <property type="entry name" value="PyrdxlP-dep_Trfase"/>
</dbReference>
<dbReference type="PANTHER" id="PTHR48097">
    <property type="entry name" value="L-THREONINE ALDOLASE-RELATED"/>
    <property type="match status" value="1"/>
</dbReference>
<dbReference type="InterPro" id="IPR015421">
    <property type="entry name" value="PyrdxlP-dep_Trfase_major"/>
</dbReference>
<keyword evidence="3" id="KW-0663">Pyridoxal phosphate</keyword>
<dbReference type="RefSeq" id="WP_179237686.1">
    <property type="nucleotide sequence ID" value="NZ_JACBNQ010000005.1"/>
</dbReference>
<accession>A0A974BJN8</accession>
<dbReference type="EMBL" id="JACBNQ010000005">
    <property type="protein sequence ID" value="NYB73997.1"/>
    <property type="molecule type" value="Genomic_DNA"/>
</dbReference>
<proteinExistence type="inferred from homology"/>
<evidence type="ECO:0000256" key="1">
    <source>
        <dbReference type="ARBA" id="ARBA00001933"/>
    </source>
</evidence>
<organism evidence="7 8">
    <name type="scientific">Sedimentibacter hydroxybenzoicus DSM 7310</name>
    <dbReference type="NCBI Taxonomy" id="1123245"/>
    <lineage>
        <taxon>Bacteria</taxon>
        <taxon>Bacillati</taxon>
        <taxon>Bacillota</taxon>
        <taxon>Tissierellia</taxon>
        <taxon>Sedimentibacter</taxon>
    </lineage>
</organism>
<dbReference type="GO" id="GO:0008732">
    <property type="term" value="F:L-allo-threonine aldolase activity"/>
    <property type="evidence" value="ECO:0007669"/>
    <property type="project" value="TreeGrafter"/>
</dbReference>
<dbReference type="GO" id="GO:0006545">
    <property type="term" value="P:glycine biosynthetic process"/>
    <property type="evidence" value="ECO:0007669"/>
    <property type="project" value="TreeGrafter"/>
</dbReference>
<keyword evidence="7" id="KW-0032">Aminotransferase</keyword>
<sequence length="345" mass="38415">MIDLRSDTLTIPDDEMLKTILSAKLGDDGRVDENGRGEDLSVNELEDIAARLTGKDEGVLFSSGTLANTAAILTYCSPGDKVLVDEILHIYKSEKVVFEKSVGQLIPVLYKLNEKSKPDTQHLRQLMEENDIKLLCIENTHNFSGGVCLDANDLKEIYDLAKEFNIHVHMDGARLFNATASLNVDPKDLCKYVDSLMFCISKGLGAPIGSLLCGNNNFIKKLRQKRKLLGGNMRQAGVIAAPGIHALKHNIEKLKEDNENAKYVSEGIKDLKKIKVQDKVQSNIVMLDVSNTGMSPEEYCEAARKKGLKIRPVLENKVRLVFYNGINRKDADEVIKIIRDIDKSM</sequence>
<dbReference type="InterPro" id="IPR015422">
    <property type="entry name" value="PyrdxlP-dep_Trfase_small"/>
</dbReference>
<evidence type="ECO:0000256" key="5">
    <source>
        <dbReference type="PIRSR" id="PIRSR017617-1"/>
    </source>
</evidence>
<dbReference type="GO" id="GO:0005829">
    <property type="term" value="C:cytosol"/>
    <property type="evidence" value="ECO:0007669"/>
    <property type="project" value="TreeGrafter"/>
</dbReference>
<comment type="caution">
    <text evidence="7">The sequence shown here is derived from an EMBL/GenBank/DDBJ whole genome shotgun (WGS) entry which is preliminary data.</text>
</comment>
<dbReference type="Gene3D" id="3.40.640.10">
    <property type="entry name" value="Type I PLP-dependent aspartate aminotransferase-like (Major domain)"/>
    <property type="match status" value="1"/>
</dbReference>
<dbReference type="Gene3D" id="3.90.1150.10">
    <property type="entry name" value="Aspartate Aminotransferase, domain 1"/>
    <property type="match status" value="1"/>
</dbReference>
<evidence type="ECO:0000313" key="8">
    <source>
        <dbReference type="Proteomes" id="UP000611629"/>
    </source>
</evidence>
<evidence type="ECO:0000256" key="2">
    <source>
        <dbReference type="ARBA" id="ARBA00006966"/>
    </source>
</evidence>
<dbReference type="FunFam" id="3.40.640.10:FF:000030">
    <property type="entry name" value="Low-specificity L-threonine aldolase"/>
    <property type="match status" value="1"/>
</dbReference>
<evidence type="ECO:0000313" key="7">
    <source>
        <dbReference type="EMBL" id="NYB73997.1"/>
    </source>
</evidence>
<protein>
    <submittedName>
        <fullName evidence="7">Aminotransferase class I/II-fold pyridoxal phosphate-dependent enzyme</fullName>
    </submittedName>
</protein>
<dbReference type="GO" id="GO:0008483">
    <property type="term" value="F:transaminase activity"/>
    <property type="evidence" value="ECO:0007669"/>
    <property type="project" value="UniProtKB-KW"/>
</dbReference>